<proteinExistence type="predicted"/>
<dbReference type="AlphaFoldDB" id="A0A8T2KH94"/>
<evidence type="ECO:0000313" key="2">
    <source>
        <dbReference type="Proteomes" id="UP000812440"/>
    </source>
</evidence>
<dbReference type="Proteomes" id="UP000812440">
    <property type="component" value="Chromosome 1"/>
</dbReference>
<keyword evidence="2" id="KW-1185">Reference proteome</keyword>
<evidence type="ECO:0000313" key="1">
    <source>
        <dbReference type="EMBL" id="KAG8453971.1"/>
    </source>
</evidence>
<organism evidence="1 2">
    <name type="scientific">Hymenochirus boettgeri</name>
    <name type="common">Congo dwarf clawed frog</name>
    <dbReference type="NCBI Taxonomy" id="247094"/>
    <lineage>
        <taxon>Eukaryota</taxon>
        <taxon>Metazoa</taxon>
        <taxon>Chordata</taxon>
        <taxon>Craniata</taxon>
        <taxon>Vertebrata</taxon>
        <taxon>Euteleostomi</taxon>
        <taxon>Amphibia</taxon>
        <taxon>Batrachia</taxon>
        <taxon>Anura</taxon>
        <taxon>Pipoidea</taxon>
        <taxon>Pipidae</taxon>
        <taxon>Pipinae</taxon>
        <taxon>Hymenochirus</taxon>
    </lineage>
</organism>
<comment type="caution">
    <text evidence="1">The sequence shown here is derived from an EMBL/GenBank/DDBJ whole genome shotgun (WGS) entry which is preliminary data.</text>
</comment>
<name>A0A8T2KH94_9PIPI</name>
<sequence length="86" mass="10448">MHYIKLNKVPSFYGSLCWRHKYPENSEAQQVNINRNDQLYKIILKLAHMLWNDSRHICTVIKYMKTLNKKQFCQSFFYPCPHMLPI</sequence>
<protein>
    <submittedName>
        <fullName evidence="1">Uncharacterized protein</fullName>
    </submittedName>
</protein>
<dbReference type="EMBL" id="JAACNH010000001">
    <property type="protein sequence ID" value="KAG8453971.1"/>
    <property type="molecule type" value="Genomic_DNA"/>
</dbReference>
<reference evidence="1" key="1">
    <citation type="thesis" date="2020" institute="ProQuest LLC" country="789 East Eisenhower Parkway, Ann Arbor, MI, USA">
        <title>Comparative Genomics and Chromosome Evolution.</title>
        <authorList>
            <person name="Mudd A.B."/>
        </authorList>
    </citation>
    <scope>NUCLEOTIDE SEQUENCE</scope>
    <source>
        <strain evidence="1">Female2</strain>
        <tissue evidence="1">Blood</tissue>
    </source>
</reference>
<accession>A0A8T2KH94</accession>
<gene>
    <name evidence="1" type="ORF">GDO86_000556</name>
</gene>